<gene>
    <name evidence="1" type="ORF">HPB48_017944</name>
</gene>
<comment type="caution">
    <text evidence="1">The sequence shown here is derived from an EMBL/GenBank/DDBJ whole genome shotgun (WGS) entry which is preliminary data.</text>
</comment>
<dbReference type="SUPFAM" id="SSF55486">
    <property type="entry name" value="Metalloproteases ('zincins'), catalytic domain"/>
    <property type="match status" value="1"/>
</dbReference>
<dbReference type="Proteomes" id="UP000821853">
    <property type="component" value="Unassembled WGS sequence"/>
</dbReference>
<evidence type="ECO:0000313" key="1">
    <source>
        <dbReference type="EMBL" id="KAH9376979.1"/>
    </source>
</evidence>
<dbReference type="AlphaFoldDB" id="A0A9J6GNL8"/>
<organism evidence="1 2">
    <name type="scientific">Haemaphysalis longicornis</name>
    <name type="common">Bush tick</name>
    <dbReference type="NCBI Taxonomy" id="44386"/>
    <lineage>
        <taxon>Eukaryota</taxon>
        <taxon>Metazoa</taxon>
        <taxon>Ecdysozoa</taxon>
        <taxon>Arthropoda</taxon>
        <taxon>Chelicerata</taxon>
        <taxon>Arachnida</taxon>
        <taxon>Acari</taxon>
        <taxon>Parasitiformes</taxon>
        <taxon>Ixodida</taxon>
        <taxon>Ixodoidea</taxon>
        <taxon>Ixodidae</taxon>
        <taxon>Haemaphysalinae</taxon>
        <taxon>Haemaphysalis</taxon>
    </lineage>
</organism>
<protein>
    <submittedName>
        <fullName evidence="1">Uncharacterized protein</fullName>
    </submittedName>
</protein>
<dbReference type="VEuPathDB" id="VectorBase:HLOH_043001"/>
<keyword evidence="2" id="KW-1185">Reference proteome</keyword>
<sequence length="291" mass="32642">MKDRELRWALNSHLPDDSQLWPNHEMIDMQPGLFAALDKTFLLSENNRAKFVQYLGAYMVWLLSPIASDYLASSLLDDLGYSGPYFGVRSKLRRVAEDCYYNIYALLPAASWKLQADLTPGRHYGHRVLGMVKKSMIEMMAAYSEALAAKAKPIISLLGLNVLNMSISDELLDSIYDFVPVSDLQQGYYSLYRAVARAVVAQHKQSLRSPRDSFAHLTGVSAQRVYRLLVTREVMMPYSYMAPPMADPGHPIAVVVAAIGNSLVEHILTLLQLVFLSDERFQVSVSSAEIC</sequence>
<name>A0A9J6GNL8_HAELO</name>
<proteinExistence type="predicted"/>
<dbReference type="EMBL" id="JABSTR010000008">
    <property type="protein sequence ID" value="KAH9376979.1"/>
    <property type="molecule type" value="Genomic_DNA"/>
</dbReference>
<evidence type="ECO:0000313" key="2">
    <source>
        <dbReference type="Proteomes" id="UP000821853"/>
    </source>
</evidence>
<reference evidence="1 2" key="1">
    <citation type="journal article" date="2020" name="Cell">
        <title>Large-Scale Comparative Analyses of Tick Genomes Elucidate Their Genetic Diversity and Vector Capacities.</title>
        <authorList>
            <consortium name="Tick Genome and Microbiome Consortium (TIGMIC)"/>
            <person name="Jia N."/>
            <person name="Wang J."/>
            <person name="Shi W."/>
            <person name="Du L."/>
            <person name="Sun Y."/>
            <person name="Zhan W."/>
            <person name="Jiang J.F."/>
            <person name="Wang Q."/>
            <person name="Zhang B."/>
            <person name="Ji P."/>
            <person name="Bell-Sakyi L."/>
            <person name="Cui X.M."/>
            <person name="Yuan T.T."/>
            <person name="Jiang B.G."/>
            <person name="Yang W.F."/>
            <person name="Lam T.T."/>
            <person name="Chang Q.C."/>
            <person name="Ding S.J."/>
            <person name="Wang X.J."/>
            <person name="Zhu J.G."/>
            <person name="Ruan X.D."/>
            <person name="Zhao L."/>
            <person name="Wei J.T."/>
            <person name="Ye R.Z."/>
            <person name="Que T.C."/>
            <person name="Du C.H."/>
            <person name="Zhou Y.H."/>
            <person name="Cheng J.X."/>
            <person name="Dai P.F."/>
            <person name="Guo W.B."/>
            <person name="Han X.H."/>
            <person name="Huang E.J."/>
            <person name="Li L.F."/>
            <person name="Wei W."/>
            <person name="Gao Y.C."/>
            <person name="Liu J.Z."/>
            <person name="Shao H.Z."/>
            <person name="Wang X."/>
            <person name="Wang C.C."/>
            <person name="Yang T.C."/>
            <person name="Huo Q.B."/>
            <person name="Li W."/>
            <person name="Chen H.Y."/>
            <person name="Chen S.E."/>
            <person name="Zhou L.G."/>
            <person name="Ni X.B."/>
            <person name="Tian J.H."/>
            <person name="Sheng Y."/>
            <person name="Liu T."/>
            <person name="Pan Y.S."/>
            <person name="Xia L.Y."/>
            <person name="Li J."/>
            <person name="Zhao F."/>
            <person name="Cao W.C."/>
        </authorList>
    </citation>
    <scope>NUCLEOTIDE SEQUENCE [LARGE SCALE GENOMIC DNA]</scope>
    <source>
        <strain evidence="1">HaeL-2018</strain>
    </source>
</reference>
<accession>A0A9J6GNL8</accession>